<evidence type="ECO:0000256" key="3">
    <source>
        <dbReference type="PROSITE-ProRule" id="PRU00284"/>
    </source>
</evidence>
<evidence type="ECO:0000259" key="6">
    <source>
        <dbReference type="PROSITE" id="PS50885"/>
    </source>
</evidence>
<dbReference type="InterPro" id="IPR003660">
    <property type="entry name" value="HAMP_dom"/>
</dbReference>
<feature type="transmembrane region" description="Helical" evidence="4">
    <location>
        <begin position="12"/>
        <end position="33"/>
    </location>
</feature>
<evidence type="ECO:0000256" key="2">
    <source>
        <dbReference type="ARBA" id="ARBA00029447"/>
    </source>
</evidence>
<dbReference type="PROSITE" id="PS50111">
    <property type="entry name" value="CHEMOTAXIS_TRANSDUC_2"/>
    <property type="match status" value="1"/>
</dbReference>
<protein>
    <submittedName>
        <fullName evidence="7">Methyl-accepting chemotaxis protein</fullName>
    </submittedName>
</protein>
<keyword evidence="1 3" id="KW-0807">Transducer</keyword>
<dbReference type="Proteomes" id="UP000184196">
    <property type="component" value="Unassembled WGS sequence"/>
</dbReference>
<dbReference type="CDD" id="cd06225">
    <property type="entry name" value="HAMP"/>
    <property type="match status" value="1"/>
</dbReference>
<proteinExistence type="inferred from homology"/>
<feature type="domain" description="Methyl-accepting transducer" evidence="5">
    <location>
        <begin position="257"/>
        <end position="493"/>
    </location>
</feature>
<keyword evidence="8" id="KW-1185">Reference proteome</keyword>
<dbReference type="GO" id="GO:0016020">
    <property type="term" value="C:membrane"/>
    <property type="evidence" value="ECO:0007669"/>
    <property type="project" value="InterPro"/>
</dbReference>
<dbReference type="SUPFAM" id="SSF58104">
    <property type="entry name" value="Methyl-accepting chemotaxis protein (MCP) signaling domain"/>
    <property type="match status" value="1"/>
</dbReference>
<dbReference type="EMBL" id="FQUW01000005">
    <property type="protein sequence ID" value="SHE40141.1"/>
    <property type="molecule type" value="Genomic_DNA"/>
</dbReference>
<reference evidence="8" key="1">
    <citation type="submission" date="2016-11" db="EMBL/GenBank/DDBJ databases">
        <authorList>
            <person name="Varghese N."/>
            <person name="Submissions S."/>
        </authorList>
    </citation>
    <scope>NUCLEOTIDE SEQUENCE [LARGE SCALE GENOMIC DNA]</scope>
    <source>
        <strain evidence="8">DSM 11792</strain>
    </source>
</reference>
<evidence type="ECO:0000259" key="5">
    <source>
        <dbReference type="PROSITE" id="PS50111"/>
    </source>
</evidence>
<dbReference type="SMART" id="SM00283">
    <property type="entry name" value="MA"/>
    <property type="match status" value="1"/>
</dbReference>
<keyword evidence="4" id="KW-1133">Transmembrane helix</keyword>
<evidence type="ECO:0000256" key="4">
    <source>
        <dbReference type="SAM" id="Phobius"/>
    </source>
</evidence>
<feature type="transmembrane region" description="Helical" evidence="4">
    <location>
        <begin position="185"/>
        <end position="206"/>
    </location>
</feature>
<name>A0A1M4T6R1_9FIRM</name>
<dbReference type="OrthoDB" id="1790929at2"/>
<organism evidence="7 8">
    <name type="scientific">Desulfofundulus australicus DSM 11792</name>
    <dbReference type="NCBI Taxonomy" id="1121425"/>
    <lineage>
        <taxon>Bacteria</taxon>
        <taxon>Bacillati</taxon>
        <taxon>Bacillota</taxon>
        <taxon>Clostridia</taxon>
        <taxon>Eubacteriales</taxon>
        <taxon>Peptococcaceae</taxon>
        <taxon>Desulfofundulus</taxon>
    </lineage>
</organism>
<evidence type="ECO:0000313" key="7">
    <source>
        <dbReference type="EMBL" id="SHE40141.1"/>
    </source>
</evidence>
<dbReference type="PANTHER" id="PTHR32089:SF112">
    <property type="entry name" value="LYSOZYME-LIKE PROTEIN-RELATED"/>
    <property type="match status" value="1"/>
</dbReference>
<feature type="domain" description="HAMP" evidence="6">
    <location>
        <begin position="207"/>
        <end position="259"/>
    </location>
</feature>
<dbReference type="AlphaFoldDB" id="A0A1M4T6R1"/>
<dbReference type="PROSITE" id="PS50885">
    <property type="entry name" value="HAMP"/>
    <property type="match status" value="1"/>
</dbReference>
<dbReference type="GO" id="GO:0007165">
    <property type="term" value="P:signal transduction"/>
    <property type="evidence" value="ECO:0007669"/>
    <property type="project" value="UniProtKB-KW"/>
</dbReference>
<accession>A0A1M4T6R1</accession>
<dbReference type="Gene3D" id="1.10.287.950">
    <property type="entry name" value="Methyl-accepting chemotaxis protein"/>
    <property type="match status" value="1"/>
</dbReference>
<dbReference type="InterPro" id="IPR004089">
    <property type="entry name" value="MCPsignal_dom"/>
</dbReference>
<dbReference type="Pfam" id="PF00015">
    <property type="entry name" value="MCPsignal"/>
    <property type="match status" value="1"/>
</dbReference>
<dbReference type="GO" id="GO:0006935">
    <property type="term" value="P:chemotaxis"/>
    <property type="evidence" value="ECO:0007669"/>
    <property type="project" value="UniProtKB-ARBA"/>
</dbReference>
<dbReference type="RefSeq" id="WP_073162572.1">
    <property type="nucleotide sequence ID" value="NZ_FQUW01000005.1"/>
</dbReference>
<comment type="similarity">
    <text evidence="2">Belongs to the methyl-accepting chemotaxis (MCP) protein family.</text>
</comment>
<gene>
    <name evidence="7" type="ORF">SAMN02745218_00244</name>
</gene>
<keyword evidence="4" id="KW-0472">Membrane</keyword>
<keyword evidence="4" id="KW-0812">Transmembrane</keyword>
<evidence type="ECO:0000256" key="1">
    <source>
        <dbReference type="ARBA" id="ARBA00023224"/>
    </source>
</evidence>
<dbReference type="Pfam" id="PF00672">
    <property type="entry name" value="HAMP"/>
    <property type="match status" value="1"/>
</dbReference>
<dbReference type="PANTHER" id="PTHR32089">
    <property type="entry name" value="METHYL-ACCEPTING CHEMOTAXIS PROTEIN MCPB"/>
    <property type="match status" value="1"/>
</dbReference>
<dbReference type="SMART" id="SM00304">
    <property type="entry name" value="HAMP"/>
    <property type="match status" value="1"/>
</dbReference>
<sequence length="523" mass="56210">MFKLKGLRAQFLSGFAVAALFALLVCSLVIYLVDRSLADLDEVKTVNERIQLAFKASELGYQKSNYARGYLLYGIPDYYSQWEAATAEQAKTLEYLLSITRREENRVLVRQMIEASRRYDDFVRDQVMVPARSGNREAALKAAAGRGKDLADEMFQTIENYQSKRGNEIASLQERVMARVKPARAAAIGLTLAGLVVGAGLCLWLASRVARAAATLASAAAAAAAGELTGRVEIRRSDEIGELAAAFNRMIEQLRTLVGKVTETATELAAQSQQLAASTEQLQAVTQNTAATAAQISAGAQEAAASSEQVARTSGQVEDAAKEGIKAVEAATVRMGEIARIVQQNGRLMQVLSERSAQIGSITETIAGIADQTNLLALNAAIEAARAGEHGRGFAVVAEEVRKLAESSARAAGEIEQLVKSIQQDTRQAVKAVEESSAAMERGVESVEDTGKKLHEILTRVAEVLQSIREVAQVVEQFSKSSQQLSGATQDIEHAVQQSSQLAQELARRAENLNAGVSVFRLA</sequence>
<dbReference type="FunFam" id="1.10.287.950:FF:000001">
    <property type="entry name" value="Methyl-accepting chemotaxis sensory transducer"/>
    <property type="match status" value="1"/>
</dbReference>
<evidence type="ECO:0000313" key="8">
    <source>
        <dbReference type="Proteomes" id="UP000184196"/>
    </source>
</evidence>
<dbReference type="CDD" id="cd11386">
    <property type="entry name" value="MCP_signal"/>
    <property type="match status" value="1"/>
</dbReference>